<protein>
    <submittedName>
        <fullName evidence="5">Protein lethal(2)essential for life-like</fullName>
    </submittedName>
</protein>
<accession>A0ABD2CR97</accession>
<sequence>METIMYSFKIVYRFRENFGNFHKKKHLEISMKDSNALFLHAASPGTDIKISIQIKTMSLIPKLFSHWWEMLEQPHRLYDQRFGMGMYPEQFFRPSVLDKLEGKRSSPFSVSSTFYKYYRPWADHIRDENTSGWSVIKNDKDKFHVALDVQQFKPEEVNVKIVDNYIVIEGKHEEQQDDHGVISRHFIRKYLVPDQCDPEKATSSLSSDGILTITAPRKAEAVEEKKERIIKIEHMVKPALENEEKKTAS</sequence>
<proteinExistence type="inferred from homology"/>
<dbReference type="PANTHER" id="PTHR45640:SF13">
    <property type="entry name" value="HEAT SHOCK PROTEIN 22-RELATED"/>
    <property type="match status" value="1"/>
</dbReference>
<comment type="caution">
    <text evidence="5">The sequence shown here is derived from an EMBL/GenBank/DDBJ whole genome shotgun (WGS) entry which is preliminary data.</text>
</comment>
<dbReference type="GO" id="GO:0009408">
    <property type="term" value="P:response to heat"/>
    <property type="evidence" value="ECO:0007669"/>
    <property type="project" value="UniProtKB-ARBA"/>
</dbReference>
<dbReference type="Gene3D" id="2.60.40.790">
    <property type="match status" value="1"/>
</dbReference>
<evidence type="ECO:0000256" key="1">
    <source>
        <dbReference type="ARBA" id="ARBA00023016"/>
    </source>
</evidence>
<dbReference type="PROSITE" id="PS01031">
    <property type="entry name" value="SHSP"/>
    <property type="match status" value="1"/>
</dbReference>
<keyword evidence="1" id="KW-0346">Stress response</keyword>
<evidence type="ECO:0000259" key="4">
    <source>
        <dbReference type="PROSITE" id="PS01031"/>
    </source>
</evidence>
<evidence type="ECO:0000313" key="5">
    <source>
        <dbReference type="EMBL" id="KAL2747636.1"/>
    </source>
</evidence>
<reference evidence="5 6" key="1">
    <citation type="journal article" date="2024" name="Ann. Entomol. Soc. Am.">
        <title>Genomic analyses of the southern and eastern yellowjacket wasps (Hymenoptera: Vespidae) reveal evolutionary signatures of social life.</title>
        <authorList>
            <person name="Catto M.A."/>
            <person name="Caine P.B."/>
            <person name="Orr S.E."/>
            <person name="Hunt B.G."/>
            <person name="Goodisman M.A.D."/>
        </authorList>
    </citation>
    <scope>NUCLEOTIDE SEQUENCE [LARGE SCALE GENOMIC DNA]</scope>
    <source>
        <strain evidence="5">232</strain>
        <tissue evidence="5">Head and thorax</tissue>
    </source>
</reference>
<dbReference type="PRINTS" id="PR00299">
    <property type="entry name" value="ACRYSTALLIN"/>
</dbReference>
<dbReference type="Pfam" id="PF00011">
    <property type="entry name" value="HSP20"/>
    <property type="match status" value="1"/>
</dbReference>
<dbReference type="AlphaFoldDB" id="A0ABD2CR97"/>
<gene>
    <name evidence="5" type="ORF">V1477_004328</name>
</gene>
<evidence type="ECO:0000256" key="2">
    <source>
        <dbReference type="PROSITE-ProRule" id="PRU00285"/>
    </source>
</evidence>
<evidence type="ECO:0000256" key="3">
    <source>
        <dbReference type="RuleBase" id="RU003616"/>
    </source>
</evidence>
<dbReference type="Proteomes" id="UP001607303">
    <property type="component" value="Unassembled WGS sequence"/>
</dbReference>
<dbReference type="SUPFAM" id="SSF49764">
    <property type="entry name" value="HSP20-like chaperones"/>
    <property type="match status" value="1"/>
</dbReference>
<dbReference type="InterPro" id="IPR002068">
    <property type="entry name" value="A-crystallin/Hsp20_dom"/>
</dbReference>
<dbReference type="EMBL" id="JAYRBN010000035">
    <property type="protein sequence ID" value="KAL2747636.1"/>
    <property type="molecule type" value="Genomic_DNA"/>
</dbReference>
<dbReference type="PANTHER" id="PTHR45640">
    <property type="entry name" value="HEAT SHOCK PROTEIN HSP-12.2-RELATED"/>
    <property type="match status" value="1"/>
</dbReference>
<dbReference type="InterPro" id="IPR008978">
    <property type="entry name" value="HSP20-like_chaperone"/>
</dbReference>
<feature type="domain" description="SHSP" evidence="4">
    <location>
        <begin position="124"/>
        <end position="233"/>
    </location>
</feature>
<evidence type="ECO:0000313" key="6">
    <source>
        <dbReference type="Proteomes" id="UP001607303"/>
    </source>
</evidence>
<dbReference type="InterPro" id="IPR001436">
    <property type="entry name" value="Alpha-crystallin/sHSP_animal"/>
</dbReference>
<comment type="similarity">
    <text evidence="2 3">Belongs to the small heat shock protein (HSP20) family.</text>
</comment>
<keyword evidence="6" id="KW-1185">Reference proteome</keyword>
<dbReference type="CDD" id="cd06526">
    <property type="entry name" value="metazoan_ACD"/>
    <property type="match status" value="1"/>
</dbReference>
<name>A0ABD2CR97_VESMC</name>
<organism evidence="5 6">
    <name type="scientific">Vespula maculifrons</name>
    <name type="common">Eastern yellow jacket</name>
    <name type="synonym">Wasp</name>
    <dbReference type="NCBI Taxonomy" id="7453"/>
    <lineage>
        <taxon>Eukaryota</taxon>
        <taxon>Metazoa</taxon>
        <taxon>Ecdysozoa</taxon>
        <taxon>Arthropoda</taxon>
        <taxon>Hexapoda</taxon>
        <taxon>Insecta</taxon>
        <taxon>Pterygota</taxon>
        <taxon>Neoptera</taxon>
        <taxon>Endopterygota</taxon>
        <taxon>Hymenoptera</taxon>
        <taxon>Apocrita</taxon>
        <taxon>Aculeata</taxon>
        <taxon>Vespoidea</taxon>
        <taxon>Vespidae</taxon>
        <taxon>Vespinae</taxon>
        <taxon>Vespula</taxon>
    </lineage>
</organism>